<evidence type="ECO:0000256" key="2">
    <source>
        <dbReference type="SAM" id="MobiDB-lite"/>
    </source>
</evidence>
<evidence type="ECO:0000313" key="5">
    <source>
        <dbReference type="EMBL" id="WIY47711.1"/>
    </source>
</evidence>
<evidence type="ECO:0000256" key="1">
    <source>
        <dbReference type="ARBA" id="ARBA00023002"/>
    </source>
</evidence>
<accession>A0ABY9AL76</accession>
<dbReference type="Gene3D" id="3.50.50.60">
    <property type="entry name" value="FAD/NAD(P)-binding domain"/>
    <property type="match status" value="1"/>
</dbReference>
<keyword evidence="3" id="KW-0472">Membrane</keyword>
<reference evidence="5 6" key="1">
    <citation type="submission" date="2023-06" db="EMBL/GenBank/DDBJ databases">
        <authorList>
            <person name="Ham H."/>
            <person name="Park D.S."/>
        </authorList>
    </citation>
    <scope>NUCLEOTIDE SEQUENCE [LARGE SCALE GENOMIC DNA]</scope>
    <source>
        <strain evidence="5 6">KACC 17005</strain>
    </source>
</reference>
<keyword evidence="3" id="KW-1133">Transmembrane helix</keyword>
<dbReference type="InterPro" id="IPR006076">
    <property type="entry name" value="FAD-dep_OxRdtase"/>
</dbReference>
<protein>
    <submittedName>
        <fullName evidence="5">FAD-dependent oxidoreductase</fullName>
        <ecNumber evidence="5">1.-.-.-</ecNumber>
    </submittedName>
</protein>
<keyword evidence="6" id="KW-1185">Reference proteome</keyword>
<dbReference type="RefSeq" id="WP_011794509.1">
    <property type="nucleotide sequence ID" value="NZ_CP023687.1"/>
</dbReference>
<proteinExistence type="predicted"/>
<dbReference type="Proteomes" id="UP001242732">
    <property type="component" value="Chromosome"/>
</dbReference>
<feature type="domain" description="FAD dependent oxidoreductase" evidence="4">
    <location>
        <begin position="12"/>
        <end position="85"/>
    </location>
</feature>
<dbReference type="GO" id="GO:0016491">
    <property type="term" value="F:oxidoreductase activity"/>
    <property type="evidence" value="ECO:0007669"/>
    <property type="project" value="UniProtKB-KW"/>
</dbReference>
<dbReference type="Pfam" id="PF01266">
    <property type="entry name" value="DAO"/>
    <property type="match status" value="1"/>
</dbReference>
<dbReference type="InterPro" id="IPR036188">
    <property type="entry name" value="FAD/NAD-bd_sf"/>
</dbReference>
<dbReference type="SUPFAM" id="SSF51905">
    <property type="entry name" value="FAD/NAD(P)-binding domain"/>
    <property type="match status" value="1"/>
</dbReference>
<dbReference type="EC" id="1.-.-.-" evidence="5"/>
<keyword evidence="3" id="KW-0812">Transmembrane</keyword>
<keyword evidence="1 5" id="KW-0560">Oxidoreductase</keyword>
<organism evidence="5 6">
    <name type="scientific">Paracidovorax citrulli</name>
    <name type="common">Acidovorax citrulli</name>
    <dbReference type="NCBI Taxonomy" id="80869"/>
    <lineage>
        <taxon>Bacteria</taxon>
        <taxon>Pseudomonadati</taxon>
        <taxon>Pseudomonadota</taxon>
        <taxon>Betaproteobacteria</taxon>
        <taxon>Burkholderiales</taxon>
        <taxon>Comamonadaceae</taxon>
        <taxon>Paracidovorax</taxon>
    </lineage>
</organism>
<feature type="region of interest" description="Disordered" evidence="2">
    <location>
        <begin position="281"/>
        <end position="332"/>
    </location>
</feature>
<feature type="compositionally biased region" description="Polar residues" evidence="2">
    <location>
        <begin position="316"/>
        <end position="327"/>
    </location>
</feature>
<dbReference type="EMBL" id="CP127363">
    <property type="protein sequence ID" value="WIY47711.1"/>
    <property type="molecule type" value="Genomic_DNA"/>
</dbReference>
<evidence type="ECO:0000313" key="6">
    <source>
        <dbReference type="Proteomes" id="UP001242732"/>
    </source>
</evidence>
<sequence>MSNHGDADDVLHVAIVGGGALGLASAYHLMQRARRLGAFLDVHVFDGREAAQGQGFAPGAGPAGGRDDEGSQLAVPLVRTVHRAAMALRGRIRLDYTCGRFFDDCLRDPEAILGDAARTLSLSIDWRDPGVLDALVQVRDGYYYPLISTMFLCDPSGPQNTPVQAALEYIRWKDDGRSLAGSDFSDDASRKWAESLAAHLEERSDEQVSVTIRSGGRLLVRVMSDMVEVLCDGQSRIFDICVMASSPGDALRVLAFDTATAAFGVQVGRILDSVCETDDESARYGEEGVPPSRLPGASPGSGAGWRPDAWDGNAPGNPSAQPQSPSTRPAPEDRAWAAFRRHVFDVSVKARADIRALNEAFVEGWREGEGRVPCAEIPPLLFVGGWPYGAVLQEQCMEQAEELGNWLLPE</sequence>
<dbReference type="GeneID" id="79791030"/>
<gene>
    <name evidence="5" type="ORF">QRO08_18015</name>
</gene>
<evidence type="ECO:0000256" key="3">
    <source>
        <dbReference type="SAM" id="Phobius"/>
    </source>
</evidence>
<name>A0ABY9AL76_PARCI</name>
<feature type="transmembrane region" description="Helical" evidence="3">
    <location>
        <begin position="12"/>
        <end position="30"/>
    </location>
</feature>
<evidence type="ECO:0000259" key="4">
    <source>
        <dbReference type="Pfam" id="PF01266"/>
    </source>
</evidence>